<organism evidence="7 8">
    <name type="scientific">Teredinibacter turnerae (strain ATCC 39867 / T7901)</name>
    <dbReference type="NCBI Taxonomy" id="377629"/>
    <lineage>
        <taxon>Bacteria</taxon>
        <taxon>Pseudomonadati</taxon>
        <taxon>Pseudomonadota</taxon>
        <taxon>Gammaproteobacteria</taxon>
        <taxon>Cellvibrionales</taxon>
        <taxon>Cellvibrionaceae</taxon>
        <taxon>Teredinibacter</taxon>
    </lineage>
</organism>
<dbReference type="OrthoDB" id="9761989at2"/>
<evidence type="ECO:0000313" key="7">
    <source>
        <dbReference type="EMBL" id="ACR11191.1"/>
    </source>
</evidence>
<dbReference type="FunFam" id="3.40.50.12780:FF:000012">
    <property type="entry name" value="Non-ribosomal peptide synthetase"/>
    <property type="match status" value="1"/>
</dbReference>
<dbReference type="SUPFAM" id="SSF52777">
    <property type="entry name" value="CoA-dependent acyltransferases"/>
    <property type="match status" value="10"/>
</dbReference>
<comment type="cofactor">
    <cofactor evidence="1">
        <name>pantetheine 4'-phosphate</name>
        <dbReference type="ChEBI" id="CHEBI:47942"/>
    </cofactor>
</comment>
<evidence type="ECO:0000256" key="2">
    <source>
        <dbReference type="ARBA" id="ARBA00006432"/>
    </source>
</evidence>
<dbReference type="NCBIfam" id="TIGR01720">
    <property type="entry name" value="NRPS-para261"/>
    <property type="match status" value="2"/>
</dbReference>
<dbReference type="InterPro" id="IPR042099">
    <property type="entry name" value="ANL_N_sf"/>
</dbReference>
<dbReference type="Pfam" id="PF00501">
    <property type="entry name" value="AMP-binding"/>
    <property type="match status" value="3"/>
</dbReference>
<dbReference type="EMBL" id="CP001614">
    <property type="protein sequence ID" value="ACR11191.1"/>
    <property type="molecule type" value="Genomic_DNA"/>
</dbReference>
<dbReference type="CDD" id="cd19531">
    <property type="entry name" value="LCL_NRPS-like"/>
    <property type="match status" value="1"/>
</dbReference>
<name>C5BK82_TERTT</name>
<reference evidence="7 8" key="1">
    <citation type="journal article" date="2009" name="PLoS ONE">
        <title>The complete genome of Teredinibacter turnerae T7901: an intracellular endosymbiont of marine wood-boring bivalves (shipworms).</title>
        <authorList>
            <person name="Yang J.C."/>
            <person name="Madupu R."/>
            <person name="Durkin A.S."/>
            <person name="Ekborg N.A."/>
            <person name="Pedamallu C.S."/>
            <person name="Hostetler J.B."/>
            <person name="Radune D."/>
            <person name="Toms B.S."/>
            <person name="Henrissat B."/>
            <person name="Coutinho P.M."/>
            <person name="Schwarz S."/>
            <person name="Field L."/>
            <person name="Trindade-Silva A.E."/>
            <person name="Soares C.A.G."/>
            <person name="Elshahawi S."/>
            <person name="Hanora A."/>
            <person name="Schmidt E.W."/>
            <person name="Haygood M.G."/>
            <person name="Posfai J."/>
            <person name="Benner J."/>
            <person name="Madinger C."/>
            <person name="Nove J."/>
            <person name="Anton B."/>
            <person name="Chaudhary K."/>
            <person name="Foster J."/>
            <person name="Holman A."/>
            <person name="Kumar S."/>
            <person name="Lessard P.A."/>
            <person name="Luyten Y.A."/>
            <person name="Slatko B."/>
            <person name="Wood N."/>
            <person name="Wu B."/>
            <person name="Teplitski M."/>
            <person name="Mougous J.D."/>
            <person name="Ward N."/>
            <person name="Eisen J.A."/>
            <person name="Badger J.H."/>
            <person name="Distel D.L."/>
        </authorList>
    </citation>
    <scope>NUCLEOTIDE SEQUENCE [LARGE SCALE GENOMIC DNA]</scope>
    <source>
        <strain evidence="8">ATCC 39867 / T7901</strain>
    </source>
</reference>
<evidence type="ECO:0000259" key="6">
    <source>
        <dbReference type="PROSITE" id="PS50075"/>
    </source>
</evidence>
<dbReference type="InterPro" id="IPR045851">
    <property type="entry name" value="AMP-bd_C_sf"/>
</dbReference>
<feature type="domain" description="Carrier" evidence="6">
    <location>
        <begin position="4150"/>
        <end position="4227"/>
    </location>
</feature>
<dbReference type="PROSITE" id="PS50075">
    <property type="entry name" value="CARRIER"/>
    <property type="match status" value="3"/>
</dbReference>
<dbReference type="PROSITE" id="PS00455">
    <property type="entry name" value="AMP_BINDING"/>
    <property type="match status" value="3"/>
</dbReference>
<sequence length="4249" mass="473268">MSMFDLLASLHEKNIRVTASNGQLKIDAPKGAVDQATLEALKKYKYELVEYFESTNKSNTIITARDRNQNAVLSYAQQRLWLVDKMEGGSTHYNVSSAFNVEGDYNLEFAERAFTTIVQRHEALRTVFIDDSEHGALQKVVECDSFNIQLLDFSAHNRAESDKIIGECATREAQTPFDLSRDLMLRVSYLRFAQKRGVLLFSIHHIATDAWSLGILVNEFAECYRAISGNVQPTLSQLPIQYADYAAWQRSWLSGERLQQQFDYWQRQLADLPKEHKLPLDYPRPEQQSYAGVSYVHSVSEVMHQKLSSLANDTKSSLFMVLHAAFSLLVYRHSNSADVVIGTPVANRTQKALEDIIGCFVNNLVLRLDCGESESFVELLGRAKKVNLEAQSHQDIQFDQVVERINPVRSTQHAPLFQIMLSMNTNESFSLSFSGCVLSQRKQTELETRYDLILYAIMDESGLSFNWVYNKALFVHETIERLAGHWVRLLGNIAENPQENIQKISILSDEEKSNILSLNDITQTSKEDSREVTHFLSTFAQQVAMRPDACAVVCGPNTLSYQELDKRSNQIANYLIERGIAPGDRVGIYLERTNDMVSSVVGVFKASAAFVALDPSYPVKRLEYMLADSDCKCVLTSKNLKRNIAEIITIPMCEVDQCANLIAVAADAPAISNVDPALPAYMVYTSGTTGTPKGVPVSHCNLAAYLSGLLSTYKIEEGLRYGVLATIATDLGHTALFTGLATGGELHLIDEDCARNAEAFMAYVQSKKLEFFKLTPNHFNALFPTECLAQLSFLKWLVIGGESASTETVQKLSQLVKHGTSVVNHYGPTEGTIGSTTWQLGATYTGQTMPVGRPLPHVQTYILNRYMELVPDGTEGELHIGGQGVVNGYHNRSELTCERFLTNPFGEGRLYKTGDRVRRAKDGNIVFLGRVDNQVKLRGYRIELQEVESCLASLEGISAAAVKITEDQATGSERISAYVVFAENTESKTTEFLLQELALLLPEYMVPATLAVVDTMPLTANGKIDRTALPDPEASTDTNSYVAPVNHIEKLLVEIWAKILKVEASTLSTTANFFESGGDSILSILMISQAAKTGLSITPKSMMAHQTIQSLAPHVVEKNVNRLSATSEPAKGSQILLPVQHRFFEHRTDMSHYNQSVLLSAAKEFSLDQLTAIVSELLQKHDVFRLRFNVTYEAVSAEYVPFTNVILSECVENIHVNGFGDAAFSEHLDTVQRSLSISDGPLIRFVLFSAESEAHSRILIACNHLAIDGVSWRILLSDLAHLQQIQGNDAAVAQWRSLRTETYQAWGKKLSDFATTKKITASAANWQHLAETKAPETLNPSVAERAYHKDAVEIQFELDEPLTQALLKTAPNLYRASVQELLLTALTHTLSNIFHTAELQIDLEGHGREPALISGTPMDVSNTIGWFTSVYPVLISQQNTSIFEALAGVKDAVRAIEHGGVAFGVYKYLSHDESRIRFNTSPVIFNYLGQFDQVSDENGYFNLAEEQSGVEISPNRPLAYELNASAIISNNRLRFSLLYDSLRLSSELMGKLNVQLKASLFNLVEQCSRAANIHCSPSDFPLAYRQTEHRLQSHQLQTLRAAGYLFAVEGANDASTKVIEDIYPATAMQRGLLFHSAINQGSYVSQLAMDFSGPLELQHFKAAWEQVVARHAIFRTFFIGLDGDAAFQVVKSRVSLPFYHEDLTALSEAAQITTLNTKTRVDKEQGFDPEQAPLMRVTVFTLAKDRHRVLWSRHHALSDGWSSQQVFGEVTQAYLSLCAGQAESLQEVHHYSDYIAWLQKQDKSAAVAFWSEMLSEVHSPTQIGVAGVETEVQSDGHKREVLRLNESSSAALNKLAKSSKTTLATVVQAAWGYLLSRYSGDETVLFGETVSGRPSDLEGVETMVGLFINSLPVLVKIDNALTVDAWLKQLHRAAMDRAEHGFLPLGEIQQLASLYDNREMFSSLIVFESHTGNSGSNLSPAHDELHLQSYESDEYTHYDLTLCVEPGDNIEFRLEFNTRLYSSLIINQMLSHLSHLLHSFAEDRFQELADVELLTDQESHQLLAEWSSPSVEYCPSPTIHQRFIDQVARTPEAIAVTHNGTSLTYAALDSYSDKIAGYLHEHGVGRGTLVAIYAYRSADFLAAILGIMKAGGAYVPLDPINPPERITYMIENSCAAVVITEYALAANLSLGESVTMLQLDKDAEAIQAYGRQGRPDLETSSDDLAYMIYTSGSTGLPKGALVHHAGALNHIDAEFDVLGFMDNSGHLLPRNFLQSAASSSDVSVWQFLAPVVCGGKTVVLDDMTDLDNLTNRLQTEEVHLIQCAPVVLQLLVEYLAERPPEQRALPELKWMMCIAEASSVKLVNRWLSLYPHVPIMNGYGPSEASDDVTYYIVDKPLPDSERNILIGKPLPNLSALVVDKSLRLQPMGVPGELCISGVGVGPGYWNNPEKTASAFVKNPFFGLNGVHGERMYRTGDLARWLPDGNLEFMGRLDNQTKVRGFRIELGEVEASLAKLPGVGEVAVLVYQDRQGKNALAAYVVWRGSQDFSAQDLRRQLAASLPDYMIPSTFTLMEKMPLTPADKIDRKALPKPQHESHDTYTAPQNDLERKLASLWEDLLGVPQVGREDNFFACGGDSILTIQLVSRARKAGIHLRPKQILESASLAELASVASDKAVVDAPQYPITGQQTWLPLQARWLASDQVDRHHYNQSVLLTIPETFNSSMLREFVIALYRKHDVLRLSLNFSEQHNPNGEYSPYQTSMVDAAVSVVSLSEIAEERKQEQLVGLCEQAQTSLSLTDGHLLKALLIDDASPENRRLLLVIHHLVVDGVSWRILKADLERAYLQMAEGLEINLGNKTSSFQRWSQDLKQFALDSLAAREQAYWANQDSIEVPALPFDHSVAAPKNVSVESQTFRISESVSQALASSCHHAYQTSDDHLFLSAISEALNEWSGNKRFRIEFESHGRTPLLDYLDVSETLGWFTSTYPLVIELPELNNDETLLVAVKEQVNAVPNLGIGYGFLAASPAKPAPIAYNNLGRITDGGASENFSLASESYGNEVSASRTREFPLSFTLQQKQGVWEITLRYSASEFNESTIAQLGERTIAALSRLVDHCQSRDSRRHTPSDYSLAQATQGQLDNWSSNYKNFRNLYPSTPMQQGMLFHSALDSSAYCSQLVLDLVGNLDLPAFRAAWQRVVARHDIFRTAFVGSEYLQLVVEEVSLPWNELDYRDMDDAARAQAFSEFQQADKSEGFDFTQPPLMRVTIIRFEETRYRVLWTNHHTLMDGWSLPIVFSEVIRNYQVITQTSSIDQQNHPDKGVQFLLDSNATPQYGRYIEWLASRSFSEAKTFWNDYLAGIDAPTSLDLLAREVMPENAKPGDQQEYRAELDNTLIEQLNACAKASKTTVNVLLQAAWAYLLHAYSGEKRVVFGETISGRPGELSGVEDIVGLFINSLPVSVSFETDMDIQTWLSHLHRDASCRSDHGYLSLSEIQASTGVAAGQDLFNTLLVVENFPVSDQLTSVEGLNIENVLADEQTNFDLTLVVYTGERISLNLRYSSGQYSESTLERLLRHFTQILTSLTHPSSRKISDIQILTNGEAQTLIESTPQIPGRNLDYVDPLKHVMQIQQMFEARARTSPGAVALRFQDDETGSLRELTYRELDEQANRLAHFLRGYSIQPDVLVGISLERSPQMVISIIAVLKSGAAYVPLDPDYPQERLDHIVADSKLKLLITTSDIIERGRLPKCETTVSLNDECTINRLESMPVTTPELLPGSGENNLAYIIYTSGSTGKPKGVMVEHRNIIALMQSADHDFQFTAQDVWTLFHSFAFDFSVWEIWGALANGGRLLVVPKRVAQSTDDFYQLIVDERVTVLNQTPGAFEQLSRIDQSQRQALSLRYVVFGGEALKLESLRAWVNNHGDDSPAIINMYGITETTVHVTFRRILRADIEQGLGSPIGFPMSDMRVYVLNNYLQPVPEGCCGEIFVSGRGVTRGYLHRDDLTAERFVKSPFEADQTLYRTGDIGRIRADGEVDYVGRCDNQVKVRGYRIELGEIEHQLMALRTVSSAVAVVHNQSVLLAYIVPSMGATTDVDRHVGFIEEIKTEIRRRLPEHMQPARYLVIPELPLTAHGKIDLRALPSPESFMSRTELLPLTTETERDVANIWAELLGIDCALISANASFFELGGHSLLLLKTVATINDAFGIELALREMLETPKLMDLAKKIETRLLSQRITLQNNDELQEDEVESVI</sequence>
<evidence type="ECO:0000256" key="3">
    <source>
        <dbReference type="ARBA" id="ARBA00022450"/>
    </source>
</evidence>
<dbReference type="InterPro" id="IPR001242">
    <property type="entry name" value="Condensation_dom"/>
</dbReference>
<dbReference type="Gene3D" id="3.40.50.980">
    <property type="match status" value="4"/>
</dbReference>
<dbReference type="FunFam" id="3.40.50.980:FF:000001">
    <property type="entry name" value="Non-ribosomal peptide synthetase"/>
    <property type="match status" value="3"/>
</dbReference>
<dbReference type="Gene3D" id="3.30.559.30">
    <property type="entry name" value="Nonribosomal peptide synthetase, condensation domain"/>
    <property type="match status" value="5"/>
</dbReference>
<dbReference type="InterPro" id="IPR010060">
    <property type="entry name" value="NRPS_synth"/>
</dbReference>
<dbReference type="SMART" id="SM00823">
    <property type="entry name" value="PKS_PP"/>
    <property type="match status" value="3"/>
</dbReference>
<dbReference type="InterPro" id="IPR020806">
    <property type="entry name" value="PKS_PP-bd"/>
</dbReference>
<dbReference type="Proteomes" id="UP000009080">
    <property type="component" value="Chromosome"/>
</dbReference>
<dbReference type="FunFam" id="3.40.50.980:FF:000002">
    <property type="entry name" value="Enterobactin synthetase component F"/>
    <property type="match status" value="1"/>
</dbReference>
<dbReference type="STRING" id="377629.TERTU_2334"/>
<evidence type="ECO:0000256" key="1">
    <source>
        <dbReference type="ARBA" id="ARBA00001957"/>
    </source>
</evidence>
<dbReference type="Pfam" id="PF00550">
    <property type="entry name" value="PP-binding"/>
    <property type="match status" value="3"/>
</dbReference>
<feature type="domain" description="Carrier" evidence="6">
    <location>
        <begin position="2601"/>
        <end position="2675"/>
    </location>
</feature>
<dbReference type="CDD" id="cd19543">
    <property type="entry name" value="DCL_NRPS"/>
    <property type="match status" value="2"/>
</dbReference>
<keyword evidence="4" id="KW-0597">Phosphoprotein</keyword>
<dbReference type="RefSeq" id="WP_015817303.1">
    <property type="nucleotide sequence ID" value="NC_012997.1"/>
</dbReference>
<dbReference type="FunFam" id="1.10.1200.10:FF:000005">
    <property type="entry name" value="Nonribosomal peptide synthetase 1"/>
    <property type="match status" value="1"/>
</dbReference>
<dbReference type="Gene3D" id="3.40.50.12780">
    <property type="entry name" value="N-terminal domain of ligase-like"/>
    <property type="match status" value="1"/>
</dbReference>
<dbReference type="NCBIfam" id="NF003417">
    <property type="entry name" value="PRK04813.1"/>
    <property type="match status" value="3"/>
</dbReference>
<dbReference type="GO" id="GO:0043041">
    <property type="term" value="P:amino acid activation for nonribosomal peptide biosynthetic process"/>
    <property type="evidence" value="ECO:0007669"/>
    <property type="project" value="TreeGrafter"/>
</dbReference>
<dbReference type="InterPro" id="IPR010071">
    <property type="entry name" value="AA_adenyl_dom"/>
</dbReference>
<dbReference type="InterPro" id="IPR044894">
    <property type="entry name" value="TubC_N_sf"/>
</dbReference>
<dbReference type="HOGENOM" id="CLU_223888_0_0_6"/>
<dbReference type="Gene3D" id="1.10.10.1830">
    <property type="entry name" value="Non-ribosomal peptide synthase, adenylation domain"/>
    <property type="match status" value="1"/>
</dbReference>
<dbReference type="InterPro" id="IPR041464">
    <property type="entry name" value="TubC_N"/>
</dbReference>
<comment type="similarity">
    <text evidence="2">Belongs to the ATP-dependent AMP-binding enzyme family.</text>
</comment>
<dbReference type="PROSITE" id="PS00012">
    <property type="entry name" value="PHOSPHOPANTETHEINE"/>
    <property type="match status" value="3"/>
</dbReference>
<dbReference type="SUPFAM" id="SSF56801">
    <property type="entry name" value="Acetyl-CoA synthetase-like"/>
    <property type="match status" value="3"/>
</dbReference>
<dbReference type="Gene3D" id="1.10.1200.10">
    <property type="entry name" value="ACP-like"/>
    <property type="match status" value="3"/>
</dbReference>
<dbReference type="PANTHER" id="PTHR45527">
    <property type="entry name" value="NONRIBOSOMAL PEPTIDE SYNTHETASE"/>
    <property type="match status" value="1"/>
</dbReference>
<keyword evidence="8" id="KW-1185">Reference proteome</keyword>
<dbReference type="CDD" id="cd05930">
    <property type="entry name" value="A_NRPS"/>
    <property type="match status" value="2"/>
</dbReference>
<dbReference type="GO" id="GO:0031177">
    <property type="term" value="F:phosphopantetheine binding"/>
    <property type="evidence" value="ECO:0007669"/>
    <property type="project" value="InterPro"/>
</dbReference>
<dbReference type="Gene3D" id="2.30.38.10">
    <property type="entry name" value="Luciferase, Domain 3"/>
    <property type="match status" value="2"/>
</dbReference>
<dbReference type="GO" id="GO:0005737">
    <property type="term" value="C:cytoplasm"/>
    <property type="evidence" value="ECO:0007669"/>
    <property type="project" value="TreeGrafter"/>
</dbReference>
<dbReference type="FunFam" id="3.30.300.30:FF:000010">
    <property type="entry name" value="Enterobactin synthetase component F"/>
    <property type="match status" value="1"/>
</dbReference>
<dbReference type="CDD" id="cd17643">
    <property type="entry name" value="A_NRPS_Cytc1-like"/>
    <property type="match status" value="1"/>
</dbReference>
<dbReference type="Gene3D" id="3.30.559.10">
    <property type="entry name" value="Chloramphenicol acetyltransferase-like domain"/>
    <property type="match status" value="5"/>
</dbReference>
<dbReference type="InterPro" id="IPR025110">
    <property type="entry name" value="AMP-bd_C"/>
</dbReference>
<accession>C5BK82</accession>
<evidence type="ECO:0000313" key="8">
    <source>
        <dbReference type="Proteomes" id="UP000009080"/>
    </source>
</evidence>
<dbReference type="InterPro" id="IPR000873">
    <property type="entry name" value="AMP-dep_synth/lig_dom"/>
</dbReference>
<dbReference type="eggNOG" id="COG1020">
    <property type="taxonomic scope" value="Bacteria"/>
</dbReference>
<dbReference type="Gene3D" id="3.30.300.30">
    <property type="match status" value="3"/>
</dbReference>
<dbReference type="GO" id="GO:0003824">
    <property type="term" value="F:catalytic activity"/>
    <property type="evidence" value="ECO:0007669"/>
    <property type="project" value="InterPro"/>
</dbReference>
<gene>
    <name evidence="7" type="ordered locus">TERTU_2334</name>
</gene>
<dbReference type="KEGG" id="ttu:TERTU_2334"/>
<dbReference type="InterPro" id="IPR006162">
    <property type="entry name" value="Ppantetheine_attach_site"/>
</dbReference>
<feature type="domain" description="Carrier" evidence="6">
    <location>
        <begin position="1043"/>
        <end position="1119"/>
    </location>
</feature>
<dbReference type="Pfam" id="PF00668">
    <property type="entry name" value="Condensation"/>
    <property type="match status" value="5"/>
</dbReference>
<dbReference type="NCBIfam" id="TIGR01733">
    <property type="entry name" value="AA-adenyl-dom"/>
    <property type="match status" value="3"/>
</dbReference>
<dbReference type="Pfam" id="PF18563">
    <property type="entry name" value="TubC_N"/>
    <property type="match status" value="1"/>
</dbReference>
<keyword evidence="5" id="KW-0677">Repeat</keyword>
<dbReference type="InterPro" id="IPR009081">
    <property type="entry name" value="PP-bd_ACP"/>
</dbReference>
<proteinExistence type="inferred from homology"/>
<dbReference type="InterPro" id="IPR023213">
    <property type="entry name" value="CAT-like_dom_sf"/>
</dbReference>
<keyword evidence="3" id="KW-0596">Phosphopantetheine</keyword>
<dbReference type="GO" id="GO:0044550">
    <property type="term" value="P:secondary metabolite biosynthetic process"/>
    <property type="evidence" value="ECO:0007669"/>
    <property type="project" value="UniProtKB-ARBA"/>
</dbReference>
<dbReference type="PANTHER" id="PTHR45527:SF1">
    <property type="entry name" value="FATTY ACID SYNTHASE"/>
    <property type="match status" value="1"/>
</dbReference>
<evidence type="ECO:0000256" key="5">
    <source>
        <dbReference type="ARBA" id="ARBA00022737"/>
    </source>
</evidence>
<dbReference type="InterPro" id="IPR036736">
    <property type="entry name" value="ACP-like_sf"/>
</dbReference>
<dbReference type="InterPro" id="IPR020845">
    <property type="entry name" value="AMP-binding_CS"/>
</dbReference>
<dbReference type="Pfam" id="PF13193">
    <property type="entry name" value="AMP-binding_C"/>
    <property type="match status" value="3"/>
</dbReference>
<protein>
    <submittedName>
        <fullName evidence="7">Non-ribosomal peptide synthetase</fullName>
    </submittedName>
</protein>
<dbReference type="SUPFAM" id="SSF47336">
    <property type="entry name" value="ACP-like"/>
    <property type="match status" value="3"/>
</dbReference>
<evidence type="ECO:0000256" key="4">
    <source>
        <dbReference type="ARBA" id="ARBA00022553"/>
    </source>
</evidence>